<reference evidence="1 2" key="1">
    <citation type="submission" date="2020-02" db="EMBL/GenBank/DDBJ databases">
        <authorList>
            <person name="Ferguson B K."/>
        </authorList>
    </citation>
    <scope>NUCLEOTIDE SEQUENCE [LARGE SCALE GENOMIC DNA]</scope>
</reference>
<evidence type="ECO:0000313" key="1">
    <source>
        <dbReference type="EMBL" id="CAB0037429.1"/>
    </source>
</evidence>
<sequence>MQVASHVQRVSQVNDFNNLITQCKGDAGLKCYVTLEDTFVIINFAISNLERAKNFTSKDPKITRPIPCLRIFKNETANRRSKRVIRGLFTKFCCFGYVPSKSDEDKKKLCGVTKDIEIKDIFQKVFRIKRFIEVFEHCDLYMVVAKQLYMPAESERGQRCHDSMLCCRFCGSSLESMTRRCAVYSSSSAHVQRVSQVNDFNNLITQCKGDAGLKCYVTLEDTFVIINFAISNLERAKNFTSKDPKITRPIPPPYYTRYNPLLDRSKLTLTQCTTPGSITLFQNMNGYGQGLGRGDWT</sequence>
<evidence type="ECO:0000313" key="2">
    <source>
        <dbReference type="Proteomes" id="UP000479190"/>
    </source>
</evidence>
<keyword evidence="2" id="KW-1185">Reference proteome</keyword>
<dbReference type="Proteomes" id="UP000479190">
    <property type="component" value="Unassembled WGS sequence"/>
</dbReference>
<dbReference type="AlphaFoldDB" id="A0A6H5IPH1"/>
<dbReference type="EMBL" id="CADCXV010000854">
    <property type="protein sequence ID" value="CAB0037429.1"/>
    <property type="molecule type" value="Genomic_DNA"/>
</dbReference>
<feature type="non-terminal residue" evidence="1">
    <location>
        <position position="297"/>
    </location>
</feature>
<proteinExistence type="predicted"/>
<gene>
    <name evidence="1" type="ORF">TBRA_LOCUS9258</name>
</gene>
<accession>A0A6H5IPH1</accession>
<name>A0A6H5IPH1_9HYME</name>
<protein>
    <submittedName>
        <fullName evidence="1">Uncharacterized protein</fullName>
    </submittedName>
</protein>
<organism evidence="1 2">
    <name type="scientific">Trichogramma brassicae</name>
    <dbReference type="NCBI Taxonomy" id="86971"/>
    <lineage>
        <taxon>Eukaryota</taxon>
        <taxon>Metazoa</taxon>
        <taxon>Ecdysozoa</taxon>
        <taxon>Arthropoda</taxon>
        <taxon>Hexapoda</taxon>
        <taxon>Insecta</taxon>
        <taxon>Pterygota</taxon>
        <taxon>Neoptera</taxon>
        <taxon>Endopterygota</taxon>
        <taxon>Hymenoptera</taxon>
        <taxon>Apocrita</taxon>
        <taxon>Proctotrupomorpha</taxon>
        <taxon>Chalcidoidea</taxon>
        <taxon>Trichogrammatidae</taxon>
        <taxon>Trichogramma</taxon>
    </lineage>
</organism>